<dbReference type="Proteomes" id="UP000028521">
    <property type="component" value="Unassembled WGS sequence"/>
</dbReference>
<dbReference type="Gene3D" id="1.10.260.40">
    <property type="entry name" value="lambda repressor-like DNA-binding domains"/>
    <property type="match status" value="1"/>
</dbReference>
<evidence type="ECO:0000313" key="3">
    <source>
        <dbReference type="EMBL" id="KFB01057.1"/>
    </source>
</evidence>
<evidence type="ECO:0000259" key="2">
    <source>
        <dbReference type="PROSITE" id="PS50943"/>
    </source>
</evidence>
<dbReference type="eggNOG" id="COG1396">
    <property type="taxonomic scope" value="Bacteria"/>
</dbReference>
<feature type="domain" description="HTH cro/C1-type" evidence="2">
    <location>
        <begin position="8"/>
        <end position="62"/>
    </location>
</feature>
<dbReference type="InterPro" id="IPR050807">
    <property type="entry name" value="TransReg_Diox_bact_type"/>
</dbReference>
<dbReference type="Pfam" id="PF12844">
    <property type="entry name" value="HTH_19"/>
    <property type="match status" value="1"/>
</dbReference>
<dbReference type="GO" id="GO:0005829">
    <property type="term" value="C:cytosol"/>
    <property type="evidence" value="ECO:0007669"/>
    <property type="project" value="TreeGrafter"/>
</dbReference>
<comment type="caution">
    <text evidence="3">The sequence shown here is derived from an EMBL/GenBank/DDBJ whole genome shotgun (WGS) entry which is preliminary data.</text>
</comment>
<accession>A0A084TK21</accession>
<dbReference type="CDD" id="cd00093">
    <property type="entry name" value="HTH_XRE"/>
    <property type="match status" value="1"/>
</dbReference>
<dbReference type="InterPro" id="IPR001387">
    <property type="entry name" value="Cro/C1-type_HTH"/>
</dbReference>
<dbReference type="InterPro" id="IPR010982">
    <property type="entry name" value="Lambda_DNA-bd_dom_sf"/>
</dbReference>
<dbReference type="OrthoDB" id="4762426at2"/>
<sequence length="102" mass="11918">MKTLGDTLKCAREEKELILRKVAAEVDIDQSLISKFEKNERKPTMEQIVRLAKFYGLPESELIINWYSEKIAEELKYTESTSEILKVAEEKINYYKAQENGK</sequence>
<dbReference type="EMBL" id="JPFK01000005">
    <property type="protein sequence ID" value="KFB01057.1"/>
    <property type="molecule type" value="Genomic_DNA"/>
</dbReference>
<dbReference type="SMART" id="SM00530">
    <property type="entry name" value="HTH_XRE"/>
    <property type="match status" value="1"/>
</dbReference>
<keyword evidence="4" id="KW-1185">Reference proteome</keyword>
<dbReference type="GO" id="GO:0003700">
    <property type="term" value="F:DNA-binding transcription factor activity"/>
    <property type="evidence" value="ECO:0007669"/>
    <property type="project" value="TreeGrafter"/>
</dbReference>
<organism evidence="3 4">
    <name type="scientific">Mangrovimonas yunxiaonensis</name>
    <dbReference type="NCBI Taxonomy" id="1197477"/>
    <lineage>
        <taxon>Bacteria</taxon>
        <taxon>Pseudomonadati</taxon>
        <taxon>Bacteroidota</taxon>
        <taxon>Flavobacteriia</taxon>
        <taxon>Flavobacteriales</taxon>
        <taxon>Flavobacteriaceae</taxon>
        <taxon>Mangrovimonas</taxon>
    </lineage>
</organism>
<reference evidence="3 4" key="1">
    <citation type="journal article" date="2014" name="Genome Announc.">
        <title>Draft Genome Sequence of the Algicidal Bacterium Mangrovimonas yunxiaonensis Strain LY01.</title>
        <authorList>
            <person name="Li Y."/>
            <person name="Zhu H."/>
            <person name="Li C."/>
            <person name="Zhang H."/>
            <person name="Chen Z."/>
            <person name="Zheng W."/>
            <person name="Xu H."/>
            <person name="Zheng T."/>
        </authorList>
    </citation>
    <scope>NUCLEOTIDE SEQUENCE [LARGE SCALE GENOMIC DNA]</scope>
    <source>
        <strain evidence="3 4">LY01</strain>
    </source>
</reference>
<name>A0A084TK21_9FLAO</name>
<evidence type="ECO:0000256" key="1">
    <source>
        <dbReference type="ARBA" id="ARBA00023125"/>
    </source>
</evidence>
<dbReference type="SUPFAM" id="SSF47413">
    <property type="entry name" value="lambda repressor-like DNA-binding domains"/>
    <property type="match status" value="1"/>
</dbReference>
<dbReference type="REBASE" id="98551">
    <property type="entry name" value="C.MyuLY01ORF4245P"/>
</dbReference>
<reference evidence="4" key="2">
    <citation type="submission" date="2014-07" db="EMBL/GenBank/DDBJ databases">
        <title>Genome sequence of Mangrovimonas yunxiaonensis.</title>
        <authorList>
            <person name="Li Y."/>
            <person name="Zheng T."/>
        </authorList>
    </citation>
    <scope>NUCLEOTIDE SEQUENCE [LARGE SCALE GENOMIC DNA]</scope>
    <source>
        <strain evidence="4">LY01</strain>
    </source>
</reference>
<dbReference type="PANTHER" id="PTHR46797">
    <property type="entry name" value="HTH-TYPE TRANSCRIPTIONAL REGULATOR"/>
    <property type="match status" value="1"/>
</dbReference>
<gene>
    <name evidence="3" type="ORF">IA57_04240</name>
</gene>
<proteinExistence type="predicted"/>
<evidence type="ECO:0000313" key="4">
    <source>
        <dbReference type="Proteomes" id="UP000028521"/>
    </source>
</evidence>
<protein>
    <submittedName>
        <fullName evidence="3">XRE family transcriptional regulator</fullName>
    </submittedName>
</protein>
<dbReference type="PROSITE" id="PS50943">
    <property type="entry name" value="HTH_CROC1"/>
    <property type="match status" value="1"/>
</dbReference>
<dbReference type="AlphaFoldDB" id="A0A084TK21"/>
<keyword evidence="1" id="KW-0238">DNA-binding</keyword>
<dbReference type="RefSeq" id="WP_036119666.1">
    <property type="nucleotide sequence ID" value="NZ_BMET01000010.1"/>
</dbReference>
<dbReference type="GO" id="GO:0003677">
    <property type="term" value="F:DNA binding"/>
    <property type="evidence" value="ECO:0007669"/>
    <property type="project" value="UniProtKB-KW"/>
</dbReference>
<dbReference type="STRING" id="1197477.IA57_04240"/>
<dbReference type="PANTHER" id="PTHR46797:SF1">
    <property type="entry name" value="METHYLPHOSPHONATE SYNTHASE"/>
    <property type="match status" value="1"/>
</dbReference>